<evidence type="ECO:0000313" key="2">
    <source>
        <dbReference type="Proteomes" id="UP001519921"/>
    </source>
</evidence>
<gene>
    <name evidence="1" type="ORF">KYD98_05535</name>
</gene>
<accession>A0ABS7APC1</accession>
<name>A0ABS7APC1_9CLOT</name>
<proteinExistence type="predicted"/>
<comment type="caution">
    <text evidence="1">The sequence shown here is derived from an EMBL/GenBank/DDBJ whole genome shotgun (WGS) entry which is preliminary data.</text>
</comment>
<dbReference type="RefSeq" id="WP_219778601.1">
    <property type="nucleotide sequence ID" value="NZ_JAHXPT010000003.1"/>
</dbReference>
<reference evidence="1 2" key="1">
    <citation type="submission" date="2021-07" db="EMBL/GenBank/DDBJ databases">
        <title>Clostridium weizhouense sp. nov., an anaerobic bacterium isolated from activated sludge of Petroleum wastewater.</title>
        <authorList>
            <person name="Li Q."/>
        </authorList>
    </citation>
    <scope>NUCLEOTIDE SEQUENCE [LARGE SCALE GENOMIC DNA]</scope>
    <source>
        <strain evidence="1 2">YB-6</strain>
    </source>
</reference>
<protein>
    <submittedName>
        <fullName evidence="1">Uncharacterized protein</fullName>
    </submittedName>
</protein>
<sequence length="92" mass="10516">MESKIIWDNNSNIVYGEKSNFNNKLEFIQYVKAEHKKINKYDCYVDNLKLQVYIITKKGINANSIVPISDTDIKIVTMYSGNFASMEGLSGN</sequence>
<evidence type="ECO:0000313" key="1">
    <source>
        <dbReference type="EMBL" id="MBW6409546.1"/>
    </source>
</evidence>
<organism evidence="1 2">
    <name type="scientific">Clostridium weizhouense</name>
    <dbReference type="NCBI Taxonomy" id="2859781"/>
    <lineage>
        <taxon>Bacteria</taxon>
        <taxon>Bacillati</taxon>
        <taxon>Bacillota</taxon>
        <taxon>Clostridia</taxon>
        <taxon>Eubacteriales</taxon>
        <taxon>Clostridiaceae</taxon>
        <taxon>Clostridium</taxon>
    </lineage>
</organism>
<keyword evidence="2" id="KW-1185">Reference proteome</keyword>
<dbReference type="Proteomes" id="UP001519921">
    <property type="component" value="Unassembled WGS sequence"/>
</dbReference>
<dbReference type="EMBL" id="JAHXPT010000003">
    <property type="protein sequence ID" value="MBW6409546.1"/>
    <property type="molecule type" value="Genomic_DNA"/>
</dbReference>